<gene>
    <name evidence="7" type="ORF">VICG_01770</name>
</gene>
<protein>
    <submittedName>
        <fullName evidence="7">CMGC/CDK/CRK7 protein kinase</fullName>
    </submittedName>
</protein>
<keyword evidence="3 4" id="KW-0067">ATP-binding</keyword>
<dbReference type="SUPFAM" id="SSF56112">
    <property type="entry name" value="Protein kinase-like (PK-like)"/>
    <property type="match status" value="1"/>
</dbReference>
<feature type="binding site" evidence="4">
    <location>
        <position position="50"/>
    </location>
    <ligand>
        <name>ATP</name>
        <dbReference type="ChEBI" id="CHEBI:30616"/>
    </ligand>
</feature>
<comment type="similarity">
    <text evidence="1">Belongs to the protein kinase superfamily. CMGC Ser/Thr protein kinase family. CDC2/CDKX subfamily.</text>
</comment>
<feature type="domain" description="Protein kinase" evidence="6">
    <location>
        <begin position="22"/>
        <end position="352"/>
    </location>
</feature>
<evidence type="ECO:0000313" key="7">
    <source>
        <dbReference type="EMBL" id="ELA41171.1"/>
    </source>
</evidence>
<dbReference type="EMBL" id="JH370148">
    <property type="protein sequence ID" value="ELA41171.1"/>
    <property type="molecule type" value="Genomic_DNA"/>
</dbReference>
<evidence type="ECO:0000313" key="8">
    <source>
        <dbReference type="Proteomes" id="UP000011082"/>
    </source>
</evidence>
<evidence type="ECO:0000256" key="4">
    <source>
        <dbReference type="PROSITE-ProRule" id="PRU10141"/>
    </source>
</evidence>
<dbReference type="InterPro" id="IPR011009">
    <property type="entry name" value="Kinase-like_dom_sf"/>
</dbReference>
<dbReference type="SMART" id="SM00220">
    <property type="entry name" value="S_TKc"/>
    <property type="match status" value="1"/>
</dbReference>
<sequence>MVIQRRGDDSCNRRITVCNYPIRDIDEVGSGTFGKVYKMDRDGKTFAVKKFTYSNSDALHITTLREIKALRAIHSKYVLKINKILVNSYVIHLIFPYYQYDLYKLLGVENFTLGEIKHIFWQILKGVESIHSSGYLHRDLKTANILINRRSRGDLSARGCDGRYIDNHKNFDGYRNYGGYNGSKDSSFKRTRIEEKSGEEYPGTPSGYEACICDFGMSRIHGIDMSPGVVTLWYRPPEILLGSSSYSRSADVWSLGCILLEFFNKKPIFKANADIDELYMIIELCGSIHEESFPGCAKLPLFSKYKLKEGTRCIHERFSQHCKEAADLADKMLKLDPNERVSIQSCLGHPFFTSM</sequence>
<dbReference type="InterPro" id="IPR050108">
    <property type="entry name" value="CDK"/>
</dbReference>
<evidence type="ECO:0000256" key="2">
    <source>
        <dbReference type="ARBA" id="ARBA00022741"/>
    </source>
</evidence>
<keyword evidence="2 4" id="KW-0547">Nucleotide-binding</keyword>
<dbReference type="GO" id="GO:0005634">
    <property type="term" value="C:nucleus"/>
    <property type="evidence" value="ECO:0007669"/>
    <property type="project" value="TreeGrafter"/>
</dbReference>
<dbReference type="PROSITE" id="PS00107">
    <property type="entry name" value="PROTEIN_KINASE_ATP"/>
    <property type="match status" value="1"/>
</dbReference>
<dbReference type="InParanoid" id="L2GK00"/>
<keyword evidence="7" id="KW-0418">Kinase</keyword>
<evidence type="ECO:0000256" key="1">
    <source>
        <dbReference type="ARBA" id="ARBA00006485"/>
    </source>
</evidence>
<dbReference type="GO" id="GO:0004674">
    <property type="term" value="F:protein serine/threonine kinase activity"/>
    <property type="evidence" value="ECO:0007669"/>
    <property type="project" value="UniProtKB-KW"/>
</dbReference>
<dbReference type="InterPro" id="IPR017441">
    <property type="entry name" value="Protein_kinase_ATP_BS"/>
</dbReference>
<evidence type="ECO:0000259" key="6">
    <source>
        <dbReference type="PROSITE" id="PS50011"/>
    </source>
</evidence>
<keyword evidence="5" id="KW-0723">Serine/threonine-protein kinase</keyword>
<dbReference type="Gene3D" id="3.30.200.20">
    <property type="entry name" value="Phosphorylase Kinase, domain 1"/>
    <property type="match status" value="1"/>
</dbReference>
<dbReference type="PANTHER" id="PTHR24056">
    <property type="entry name" value="CELL DIVISION PROTEIN KINASE"/>
    <property type="match status" value="1"/>
</dbReference>
<evidence type="ECO:0000256" key="3">
    <source>
        <dbReference type="ARBA" id="ARBA00022840"/>
    </source>
</evidence>
<reference evidence="8" key="1">
    <citation type="submission" date="2011-05" db="EMBL/GenBank/DDBJ databases">
        <title>The genome sequence of Vittaforma corneae strain ATCC 50505.</title>
        <authorList>
            <consortium name="The Broad Institute Genome Sequencing Platform"/>
            <person name="Cuomo C."/>
            <person name="Didier E."/>
            <person name="Bowers L."/>
            <person name="Young S.K."/>
            <person name="Zeng Q."/>
            <person name="Gargeya S."/>
            <person name="Fitzgerald M."/>
            <person name="Haas B."/>
            <person name="Abouelleil A."/>
            <person name="Alvarado L."/>
            <person name="Arachchi H.M."/>
            <person name="Berlin A."/>
            <person name="Chapman S.B."/>
            <person name="Gearin G."/>
            <person name="Goldberg J."/>
            <person name="Griggs A."/>
            <person name="Gujja S."/>
            <person name="Hansen M."/>
            <person name="Heiman D."/>
            <person name="Howarth C."/>
            <person name="Larimer J."/>
            <person name="Lui A."/>
            <person name="MacDonald P.J.P."/>
            <person name="McCowen C."/>
            <person name="Montmayeur A."/>
            <person name="Murphy C."/>
            <person name="Neiman D."/>
            <person name="Pearson M."/>
            <person name="Priest M."/>
            <person name="Roberts A."/>
            <person name="Saif S."/>
            <person name="Shea T."/>
            <person name="Sisk P."/>
            <person name="Stolte C."/>
            <person name="Sykes S."/>
            <person name="Wortman J."/>
            <person name="Nusbaum C."/>
            <person name="Birren B."/>
        </authorList>
    </citation>
    <scope>NUCLEOTIDE SEQUENCE [LARGE SCALE GENOMIC DNA]</scope>
    <source>
        <strain evidence="8">ATCC 50505</strain>
    </source>
</reference>
<dbReference type="PROSITE" id="PS00108">
    <property type="entry name" value="PROTEIN_KINASE_ST"/>
    <property type="match status" value="1"/>
</dbReference>
<dbReference type="HOGENOM" id="CLU_000288_181_6_1"/>
<keyword evidence="8" id="KW-1185">Reference proteome</keyword>
<name>L2GK00_VITCO</name>
<dbReference type="Proteomes" id="UP000011082">
    <property type="component" value="Unassembled WGS sequence"/>
</dbReference>
<dbReference type="RefSeq" id="XP_007605215.1">
    <property type="nucleotide sequence ID" value="XM_007605153.1"/>
</dbReference>
<dbReference type="Gene3D" id="1.10.510.10">
    <property type="entry name" value="Transferase(Phosphotransferase) domain 1"/>
    <property type="match status" value="1"/>
</dbReference>
<dbReference type="PROSITE" id="PS50011">
    <property type="entry name" value="PROTEIN_KINASE_DOM"/>
    <property type="match status" value="1"/>
</dbReference>
<organism evidence="7 8">
    <name type="scientific">Vittaforma corneae (strain ATCC 50505)</name>
    <name type="common">Microsporidian parasite</name>
    <name type="synonym">Nosema corneum</name>
    <dbReference type="NCBI Taxonomy" id="993615"/>
    <lineage>
        <taxon>Eukaryota</taxon>
        <taxon>Fungi</taxon>
        <taxon>Fungi incertae sedis</taxon>
        <taxon>Microsporidia</taxon>
        <taxon>Nosematidae</taxon>
        <taxon>Vittaforma</taxon>
    </lineage>
</organism>
<dbReference type="GeneID" id="19882480"/>
<dbReference type="OrthoDB" id="28397at2759"/>
<dbReference type="VEuPathDB" id="MicrosporidiaDB:VICG_01770"/>
<dbReference type="InterPro" id="IPR008271">
    <property type="entry name" value="Ser/Thr_kinase_AS"/>
</dbReference>
<keyword evidence="7" id="KW-0808">Transferase</keyword>
<proteinExistence type="inferred from homology"/>
<evidence type="ECO:0000256" key="5">
    <source>
        <dbReference type="RuleBase" id="RU000304"/>
    </source>
</evidence>
<dbReference type="AlphaFoldDB" id="L2GK00"/>
<dbReference type="Pfam" id="PF00069">
    <property type="entry name" value="Pkinase"/>
    <property type="match status" value="2"/>
</dbReference>
<dbReference type="GO" id="GO:0005524">
    <property type="term" value="F:ATP binding"/>
    <property type="evidence" value="ECO:0007669"/>
    <property type="project" value="UniProtKB-UniRule"/>
</dbReference>
<dbReference type="InterPro" id="IPR000719">
    <property type="entry name" value="Prot_kinase_dom"/>
</dbReference>
<dbReference type="STRING" id="993615.L2GK00"/>
<accession>L2GK00</accession>